<evidence type="ECO:0000313" key="4">
    <source>
        <dbReference type="Proteomes" id="UP000541444"/>
    </source>
</evidence>
<dbReference type="Pfam" id="PF10536">
    <property type="entry name" value="PMD"/>
    <property type="match status" value="1"/>
</dbReference>
<evidence type="ECO:0000259" key="2">
    <source>
        <dbReference type="Pfam" id="PF10536"/>
    </source>
</evidence>
<feature type="coiled-coil region" evidence="1">
    <location>
        <begin position="96"/>
        <end position="126"/>
    </location>
</feature>
<sequence>MLYVLGSFLFPTKKGTNVSAWYLNLFTKDKVAKKWSWGLAVLAHMYYNLGAASRDDGRQFTGCTTLLEYHEDASLFPNAHDTIPTRGGFGGFDHQITTLNDQLQKLKEDKEKESEANINLREALNEKCKESESLKAVNALLMKQIDLHLPLVTPLAVLQSHQPVPNVTLAKKYDDLLYVHEDVKKKLIAKKDFRKKLVNVEERIKSLEVNNSEWVCSILNLYLFEIALCNAWFEVIIVEFDNMASKSCY</sequence>
<proteinExistence type="predicted"/>
<comment type="caution">
    <text evidence="3">The sequence shown here is derived from an EMBL/GenBank/DDBJ whole genome shotgun (WGS) entry which is preliminary data.</text>
</comment>
<protein>
    <recommendedName>
        <fullName evidence="2">Aminotransferase-like plant mobile domain-containing protein</fullName>
    </recommendedName>
</protein>
<dbReference type="AlphaFoldDB" id="A0A7J7M718"/>
<dbReference type="Proteomes" id="UP000541444">
    <property type="component" value="Unassembled WGS sequence"/>
</dbReference>
<gene>
    <name evidence="3" type="ORF">GIB67_022254</name>
</gene>
<keyword evidence="1" id="KW-0175">Coiled coil</keyword>
<organism evidence="3 4">
    <name type="scientific">Kingdonia uniflora</name>
    <dbReference type="NCBI Taxonomy" id="39325"/>
    <lineage>
        <taxon>Eukaryota</taxon>
        <taxon>Viridiplantae</taxon>
        <taxon>Streptophyta</taxon>
        <taxon>Embryophyta</taxon>
        <taxon>Tracheophyta</taxon>
        <taxon>Spermatophyta</taxon>
        <taxon>Magnoliopsida</taxon>
        <taxon>Ranunculales</taxon>
        <taxon>Circaeasteraceae</taxon>
        <taxon>Kingdonia</taxon>
    </lineage>
</organism>
<feature type="domain" description="Aminotransferase-like plant mobile" evidence="2">
    <location>
        <begin position="1"/>
        <end position="69"/>
    </location>
</feature>
<evidence type="ECO:0000256" key="1">
    <source>
        <dbReference type="SAM" id="Coils"/>
    </source>
</evidence>
<evidence type="ECO:0000313" key="3">
    <source>
        <dbReference type="EMBL" id="KAF6150642.1"/>
    </source>
</evidence>
<keyword evidence="4" id="KW-1185">Reference proteome</keyword>
<reference evidence="3 4" key="1">
    <citation type="journal article" date="2020" name="IScience">
        <title>Genome Sequencing of the Endangered Kingdonia uniflora (Circaeasteraceae, Ranunculales) Reveals Potential Mechanisms of Evolutionary Specialization.</title>
        <authorList>
            <person name="Sun Y."/>
            <person name="Deng T."/>
            <person name="Zhang A."/>
            <person name="Moore M.J."/>
            <person name="Landis J.B."/>
            <person name="Lin N."/>
            <person name="Zhang H."/>
            <person name="Zhang X."/>
            <person name="Huang J."/>
            <person name="Zhang X."/>
            <person name="Sun H."/>
            <person name="Wang H."/>
        </authorList>
    </citation>
    <scope>NUCLEOTIDE SEQUENCE [LARGE SCALE GENOMIC DNA]</scope>
    <source>
        <strain evidence="3">TB1705</strain>
        <tissue evidence="3">Leaf</tissue>
    </source>
</reference>
<dbReference type="OrthoDB" id="1412882at2759"/>
<dbReference type="EMBL" id="JACGCM010001727">
    <property type="protein sequence ID" value="KAF6150642.1"/>
    <property type="molecule type" value="Genomic_DNA"/>
</dbReference>
<accession>A0A7J7M718</accession>
<dbReference type="InterPro" id="IPR019557">
    <property type="entry name" value="AminoTfrase-like_pln_mobile"/>
</dbReference>
<name>A0A7J7M718_9MAGN</name>